<dbReference type="GO" id="GO:0004764">
    <property type="term" value="F:shikimate 3-dehydrogenase (NADP+) activity"/>
    <property type="evidence" value="ECO:0007669"/>
    <property type="project" value="UniProtKB-EC"/>
</dbReference>
<dbReference type="AlphaFoldDB" id="A0A645ETL7"/>
<dbReference type="InterPro" id="IPR036291">
    <property type="entry name" value="NAD(P)-bd_dom_sf"/>
</dbReference>
<dbReference type="PANTHER" id="PTHR21089">
    <property type="entry name" value="SHIKIMATE DEHYDROGENASE"/>
    <property type="match status" value="1"/>
</dbReference>
<dbReference type="PANTHER" id="PTHR21089:SF1">
    <property type="entry name" value="BIFUNCTIONAL 3-DEHYDROQUINATE DEHYDRATASE_SHIKIMATE DEHYDROGENASE, CHLOROPLASTIC"/>
    <property type="match status" value="1"/>
</dbReference>
<gene>
    <name evidence="2" type="primary">aroE_43</name>
    <name evidence="2" type="ORF">SDC9_152017</name>
</gene>
<sequence>MELLNRIMPNNAFVTWDHTYAVPADTDILVNATSIGLYPNVDDIPNIDLDTILPTMFVQDVIPNPAITPFLRAAQARGARWNTGTGMLINQAALNIEMWTGLKPDKAVMLKALQEALN</sequence>
<dbReference type="GO" id="GO:0019632">
    <property type="term" value="P:shikimate metabolic process"/>
    <property type="evidence" value="ECO:0007669"/>
    <property type="project" value="TreeGrafter"/>
</dbReference>
<accession>A0A645ETL7</accession>
<protein>
    <submittedName>
        <fullName evidence="2">Shikimate dehydrogenase (NADP(+))</fullName>
        <ecNumber evidence="2">1.1.1.25</ecNumber>
    </submittedName>
</protein>
<dbReference type="EMBL" id="VSSQ01050693">
    <property type="protein sequence ID" value="MPN04770.1"/>
    <property type="molecule type" value="Genomic_DNA"/>
</dbReference>
<evidence type="ECO:0000259" key="1">
    <source>
        <dbReference type="Pfam" id="PF18317"/>
    </source>
</evidence>
<dbReference type="EC" id="1.1.1.25" evidence="2"/>
<name>A0A645ETL7_9ZZZZ</name>
<proteinExistence type="predicted"/>
<organism evidence="2">
    <name type="scientific">bioreactor metagenome</name>
    <dbReference type="NCBI Taxonomy" id="1076179"/>
    <lineage>
        <taxon>unclassified sequences</taxon>
        <taxon>metagenomes</taxon>
        <taxon>ecological metagenomes</taxon>
    </lineage>
</organism>
<comment type="caution">
    <text evidence="2">The sequence shown here is derived from an EMBL/GenBank/DDBJ whole genome shotgun (WGS) entry which is preliminary data.</text>
</comment>
<evidence type="ECO:0000313" key="2">
    <source>
        <dbReference type="EMBL" id="MPN04770.1"/>
    </source>
</evidence>
<dbReference type="Gene3D" id="3.40.50.720">
    <property type="entry name" value="NAD(P)-binding Rossmann-like Domain"/>
    <property type="match status" value="1"/>
</dbReference>
<reference evidence="2" key="1">
    <citation type="submission" date="2019-08" db="EMBL/GenBank/DDBJ databases">
        <authorList>
            <person name="Kucharzyk K."/>
            <person name="Murdoch R.W."/>
            <person name="Higgins S."/>
            <person name="Loffler F."/>
        </authorList>
    </citation>
    <scope>NUCLEOTIDE SEQUENCE</scope>
</reference>
<keyword evidence="2" id="KW-0560">Oxidoreductase</keyword>
<dbReference type="InterPro" id="IPR022893">
    <property type="entry name" value="Shikimate_DH_fam"/>
</dbReference>
<dbReference type="SUPFAM" id="SSF51735">
    <property type="entry name" value="NAD(P)-binding Rossmann-fold domains"/>
    <property type="match status" value="1"/>
</dbReference>
<dbReference type="Pfam" id="PF18317">
    <property type="entry name" value="SDH_C"/>
    <property type="match status" value="1"/>
</dbReference>
<dbReference type="GO" id="GO:0050661">
    <property type="term" value="F:NADP binding"/>
    <property type="evidence" value="ECO:0007669"/>
    <property type="project" value="TreeGrafter"/>
</dbReference>
<dbReference type="GO" id="GO:0005829">
    <property type="term" value="C:cytosol"/>
    <property type="evidence" value="ECO:0007669"/>
    <property type="project" value="TreeGrafter"/>
</dbReference>
<feature type="domain" description="SDH C-terminal" evidence="1">
    <location>
        <begin position="84"/>
        <end position="114"/>
    </location>
</feature>
<dbReference type="InterPro" id="IPR041121">
    <property type="entry name" value="SDH_C"/>
</dbReference>
<dbReference type="GO" id="GO:0009423">
    <property type="term" value="P:chorismate biosynthetic process"/>
    <property type="evidence" value="ECO:0007669"/>
    <property type="project" value="TreeGrafter"/>
</dbReference>